<name>E4NFK5_KITSK</name>
<dbReference type="PANTHER" id="PTHR10088">
    <property type="entry name" value="GLUCOKINASE REGULATORY PROTEIN"/>
    <property type="match status" value="1"/>
</dbReference>
<sequence>MPTPSDTLDRLPPTERRHPLSTGLDTLGTRALLELINAQDATVAPAVRAALPALTALVDSAVAALDRGGRVHYYGAGAGGRIALGDALELGPTYGVGPETLVAHLAGGPRAADRAAEHAEDDAPDPADPDRPGPADLVIGVTASGRTRYVLAALAAGRATGATTALLTGDPDTPGAAHADLLVVLDTGPEVVTGSTRMKAGTAQKLALNAFSTALMVRTGRTWSNLMVAASARNGKLRDRAVRTLVTSCQVSAAEAADCLDACAGETATALVALATGRPPADARTALAAHRGRPFAAVRALTRAPGSTGSTG</sequence>
<dbReference type="PROSITE" id="PS51464">
    <property type="entry name" value="SIS"/>
    <property type="match status" value="1"/>
</dbReference>
<keyword evidence="1" id="KW-0456">Lyase</keyword>
<dbReference type="KEGG" id="ksk:KSE_45020"/>
<dbReference type="InterPro" id="IPR005488">
    <property type="entry name" value="Etherase_MurQ"/>
</dbReference>
<dbReference type="Gene3D" id="1.10.8.1080">
    <property type="match status" value="1"/>
</dbReference>
<dbReference type="Gene3D" id="3.40.50.10490">
    <property type="entry name" value="Glucose-6-phosphate isomerase like protein, domain 1"/>
    <property type="match status" value="1"/>
</dbReference>
<dbReference type="EMBL" id="AP010968">
    <property type="protein sequence ID" value="BAJ30285.1"/>
    <property type="molecule type" value="Genomic_DNA"/>
</dbReference>
<dbReference type="GO" id="GO:0016803">
    <property type="term" value="F:ether hydrolase activity"/>
    <property type="evidence" value="ECO:0007669"/>
    <property type="project" value="TreeGrafter"/>
</dbReference>
<dbReference type="GO" id="GO:0046348">
    <property type="term" value="P:amino sugar catabolic process"/>
    <property type="evidence" value="ECO:0007669"/>
    <property type="project" value="InterPro"/>
</dbReference>
<evidence type="ECO:0000256" key="2">
    <source>
        <dbReference type="ARBA" id="ARBA00023277"/>
    </source>
</evidence>
<accession>E4NFK5</accession>
<dbReference type="STRING" id="452652.KSE_45020"/>
<proteinExistence type="predicted"/>
<dbReference type="PANTHER" id="PTHR10088:SF4">
    <property type="entry name" value="GLUCOKINASE REGULATORY PROTEIN"/>
    <property type="match status" value="1"/>
</dbReference>
<evidence type="ECO:0000259" key="4">
    <source>
        <dbReference type="PROSITE" id="PS51464"/>
    </source>
</evidence>
<evidence type="ECO:0000256" key="1">
    <source>
        <dbReference type="ARBA" id="ARBA00023239"/>
    </source>
</evidence>
<keyword evidence="6" id="KW-1185">Reference proteome</keyword>
<dbReference type="GO" id="GO:0009254">
    <property type="term" value="P:peptidoglycan turnover"/>
    <property type="evidence" value="ECO:0007669"/>
    <property type="project" value="TreeGrafter"/>
</dbReference>
<dbReference type="PATRIC" id="fig|452652.3.peg.4487"/>
<dbReference type="InterPro" id="IPR005486">
    <property type="entry name" value="Glucokinase_regulatory_CS"/>
</dbReference>
<dbReference type="HOGENOM" id="CLU_049049_1_1_11"/>
<dbReference type="SUPFAM" id="SSF53697">
    <property type="entry name" value="SIS domain"/>
    <property type="match status" value="1"/>
</dbReference>
<feature type="domain" description="SIS" evidence="4">
    <location>
        <begin position="61"/>
        <end position="221"/>
    </location>
</feature>
<reference evidence="5 6" key="1">
    <citation type="journal article" date="2010" name="DNA Res.">
        <title>Genome sequence of Kitasatospora setae NBRC 14216T: an evolutionary snapshot of the family Streptomycetaceae.</title>
        <authorList>
            <person name="Ichikawa N."/>
            <person name="Oguchi A."/>
            <person name="Ikeda H."/>
            <person name="Ishikawa J."/>
            <person name="Kitani S."/>
            <person name="Watanabe Y."/>
            <person name="Nakamura S."/>
            <person name="Katano Y."/>
            <person name="Kishi E."/>
            <person name="Sasagawa M."/>
            <person name="Ankai A."/>
            <person name="Fukui S."/>
            <person name="Hashimoto Y."/>
            <person name="Kamata S."/>
            <person name="Otoguro M."/>
            <person name="Tanikawa S."/>
            <person name="Nihira T."/>
            <person name="Horinouchi S."/>
            <person name="Ohnishi Y."/>
            <person name="Hayakawa M."/>
            <person name="Kuzuyama T."/>
            <person name="Arisawa A."/>
            <person name="Nomoto F."/>
            <person name="Miura H."/>
            <person name="Takahashi Y."/>
            <person name="Fujita N."/>
        </authorList>
    </citation>
    <scope>NUCLEOTIDE SEQUENCE [LARGE SCALE GENOMIC DNA]</scope>
    <source>
        <strain evidence="6">ATCC 33774 / DSM 43861 / JCM 3304 / KCC A-0304 / NBRC 14216 / KM-6054</strain>
    </source>
</reference>
<dbReference type="InterPro" id="IPR001347">
    <property type="entry name" value="SIS_dom"/>
</dbReference>
<feature type="region of interest" description="Disordered" evidence="3">
    <location>
        <begin position="107"/>
        <end position="135"/>
    </location>
</feature>
<dbReference type="Proteomes" id="UP000007076">
    <property type="component" value="Chromosome"/>
</dbReference>
<dbReference type="AlphaFoldDB" id="E4NFK5"/>
<dbReference type="eggNOG" id="COG2103">
    <property type="taxonomic scope" value="Bacteria"/>
</dbReference>
<dbReference type="NCBIfam" id="NF003915">
    <property type="entry name" value="PRK05441.1"/>
    <property type="match status" value="1"/>
</dbReference>
<keyword evidence="2" id="KW-0119">Carbohydrate metabolism</keyword>
<evidence type="ECO:0000313" key="6">
    <source>
        <dbReference type="Proteomes" id="UP000007076"/>
    </source>
</evidence>
<dbReference type="InterPro" id="IPR046348">
    <property type="entry name" value="SIS_dom_sf"/>
</dbReference>
<evidence type="ECO:0000256" key="3">
    <source>
        <dbReference type="SAM" id="MobiDB-lite"/>
    </source>
</evidence>
<dbReference type="PROSITE" id="PS01272">
    <property type="entry name" value="GCKR"/>
    <property type="match status" value="1"/>
</dbReference>
<dbReference type="GO" id="GO:0016835">
    <property type="term" value="F:carbon-oxygen lyase activity"/>
    <property type="evidence" value="ECO:0007669"/>
    <property type="project" value="InterPro"/>
</dbReference>
<organism evidence="5 6">
    <name type="scientific">Kitasatospora setae (strain ATCC 33774 / DSM 43861 / JCM 3304 / KCC A-0304 / NBRC 14216 / KM-6054)</name>
    <name type="common">Streptomyces setae</name>
    <dbReference type="NCBI Taxonomy" id="452652"/>
    <lineage>
        <taxon>Bacteria</taxon>
        <taxon>Bacillati</taxon>
        <taxon>Actinomycetota</taxon>
        <taxon>Actinomycetes</taxon>
        <taxon>Kitasatosporales</taxon>
        <taxon>Streptomycetaceae</taxon>
        <taxon>Kitasatospora</taxon>
    </lineage>
</organism>
<feature type="compositionally biased region" description="Basic and acidic residues" evidence="3">
    <location>
        <begin position="7"/>
        <end position="18"/>
    </location>
</feature>
<dbReference type="RefSeq" id="WP_014137584.1">
    <property type="nucleotide sequence ID" value="NC_016109.1"/>
</dbReference>
<dbReference type="InterPro" id="IPR040190">
    <property type="entry name" value="MURQ/GCKR"/>
</dbReference>
<evidence type="ECO:0000313" key="5">
    <source>
        <dbReference type="EMBL" id="BAJ30285.1"/>
    </source>
</evidence>
<gene>
    <name evidence="5" type="primary">murQ2</name>
    <name evidence="5" type="ordered locus">KSE_45020</name>
</gene>
<protein>
    <submittedName>
        <fullName evidence="5">Putative N-acetylmuramic acid 6-phosphate etherase</fullName>
    </submittedName>
</protein>
<dbReference type="CDD" id="cd05007">
    <property type="entry name" value="SIS_Etherase"/>
    <property type="match status" value="1"/>
</dbReference>
<feature type="region of interest" description="Disordered" evidence="3">
    <location>
        <begin position="1"/>
        <end position="23"/>
    </location>
</feature>
<dbReference type="Pfam" id="PF01380">
    <property type="entry name" value="SIS"/>
    <property type="match status" value="1"/>
</dbReference>
<dbReference type="GO" id="GO:0097367">
    <property type="term" value="F:carbohydrate derivative binding"/>
    <property type="evidence" value="ECO:0007669"/>
    <property type="project" value="InterPro"/>
</dbReference>